<evidence type="ECO:0000313" key="2">
    <source>
        <dbReference type="EMBL" id="KXG24131.1"/>
    </source>
</evidence>
<feature type="region of interest" description="Disordered" evidence="1">
    <location>
        <begin position="86"/>
        <end position="192"/>
    </location>
</feature>
<feature type="compositionally biased region" description="Basic and acidic residues" evidence="1">
    <location>
        <begin position="13"/>
        <end position="23"/>
    </location>
</feature>
<name>A0A1B6PEK4_SORBI</name>
<evidence type="ECO:0000313" key="3">
    <source>
        <dbReference type="Proteomes" id="UP000000768"/>
    </source>
</evidence>
<evidence type="ECO:0000256" key="1">
    <source>
        <dbReference type="SAM" id="MobiDB-lite"/>
    </source>
</evidence>
<feature type="compositionally biased region" description="Basic and acidic residues" evidence="1">
    <location>
        <begin position="86"/>
        <end position="101"/>
    </location>
</feature>
<dbReference type="FunCoup" id="A0A1B6PEK4">
    <property type="interactions" value="216"/>
</dbReference>
<feature type="compositionally biased region" description="Acidic residues" evidence="1">
    <location>
        <begin position="126"/>
        <end position="135"/>
    </location>
</feature>
<feature type="compositionally biased region" description="Basic and acidic residues" evidence="1">
    <location>
        <begin position="109"/>
        <end position="125"/>
    </location>
</feature>
<feature type="region of interest" description="Disordered" evidence="1">
    <location>
        <begin position="1"/>
        <end position="48"/>
    </location>
</feature>
<dbReference type="InParanoid" id="A0A1B6PEK4"/>
<sequence length="225" mass="25391">MSFKLQTTMASGLRDETKPRRFDLTMSRRTRRAAAATSATDRHQQDHHQAVEVEGLGFQPVVVVQPERQDPYGLFCLSDHLQSRQPELDAHQEHETLEQRSQDTNQEQTCRRLEKKDDVSEAQHQEEEEEEEEECQGNSRSFSLQELIEDEGVVDGGVKNAVTGGTEENAAAREVAEGAAAEGETKRPGQQVPGRRVIGMMRRYVKVRSIKPKRASPEKNAALVW</sequence>
<dbReference type="Proteomes" id="UP000000768">
    <property type="component" value="Chromosome 8"/>
</dbReference>
<feature type="compositionally biased region" description="Polar residues" evidence="1">
    <location>
        <begin position="1"/>
        <end position="10"/>
    </location>
</feature>
<dbReference type="Gramene" id="KXG24131">
    <property type="protein sequence ID" value="KXG24131"/>
    <property type="gene ID" value="SORBI_3008G189000"/>
</dbReference>
<reference evidence="3" key="2">
    <citation type="journal article" date="2018" name="Plant J.">
        <title>The Sorghum bicolor reference genome: improved assembly, gene annotations, a transcriptome atlas, and signatures of genome organization.</title>
        <authorList>
            <person name="McCormick R.F."/>
            <person name="Truong S.K."/>
            <person name="Sreedasyam A."/>
            <person name="Jenkins J."/>
            <person name="Shu S."/>
            <person name="Sims D."/>
            <person name="Kennedy M."/>
            <person name="Amirebrahimi M."/>
            <person name="Weers B.D."/>
            <person name="McKinley B."/>
            <person name="Mattison A."/>
            <person name="Morishige D.T."/>
            <person name="Grimwood J."/>
            <person name="Schmutz J."/>
            <person name="Mullet J.E."/>
        </authorList>
    </citation>
    <scope>NUCLEOTIDE SEQUENCE [LARGE SCALE GENOMIC DNA]</scope>
    <source>
        <strain evidence="3">cv. BTx623</strain>
    </source>
</reference>
<proteinExistence type="predicted"/>
<dbReference type="OMA" id="RMACHLQ"/>
<accession>A0A1B6PEK4</accession>
<reference evidence="2 3" key="1">
    <citation type="journal article" date="2009" name="Nature">
        <title>The Sorghum bicolor genome and the diversification of grasses.</title>
        <authorList>
            <person name="Paterson A.H."/>
            <person name="Bowers J.E."/>
            <person name="Bruggmann R."/>
            <person name="Dubchak I."/>
            <person name="Grimwood J."/>
            <person name="Gundlach H."/>
            <person name="Haberer G."/>
            <person name="Hellsten U."/>
            <person name="Mitros T."/>
            <person name="Poliakov A."/>
            <person name="Schmutz J."/>
            <person name="Spannagl M."/>
            <person name="Tang H."/>
            <person name="Wang X."/>
            <person name="Wicker T."/>
            <person name="Bharti A.K."/>
            <person name="Chapman J."/>
            <person name="Feltus F.A."/>
            <person name="Gowik U."/>
            <person name="Grigoriev I.V."/>
            <person name="Lyons E."/>
            <person name="Maher C.A."/>
            <person name="Martis M."/>
            <person name="Narechania A."/>
            <person name="Otillar R.P."/>
            <person name="Penning B.W."/>
            <person name="Salamov A.A."/>
            <person name="Wang Y."/>
            <person name="Zhang L."/>
            <person name="Carpita N.C."/>
            <person name="Freeling M."/>
            <person name="Gingle A.R."/>
            <person name="Hash C.T."/>
            <person name="Keller B."/>
            <person name="Klein P."/>
            <person name="Kresovich S."/>
            <person name="McCann M.C."/>
            <person name="Ming R."/>
            <person name="Peterson D.G."/>
            <person name="Mehboob-ur-Rahman"/>
            <person name="Ware D."/>
            <person name="Westhoff P."/>
            <person name="Mayer K.F."/>
            <person name="Messing J."/>
            <person name="Rokhsar D.S."/>
        </authorList>
    </citation>
    <scope>NUCLEOTIDE SEQUENCE [LARGE SCALE GENOMIC DNA]</scope>
    <source>
        <strain evidence="3">cv. BTx623</strain>
    </source>
</reference>
<dbReference type="AlphaFoldDB" id="A0A1B6PEK4"/>
<organism evidence="2 3">
    <name type="scientific">Sorghum bicolor</name>
    <name type="common">Sorghum</name>
    <name type="synonym">Sorghum vulgare</name>
    <dbReference type="NCBI Taxonomy" id="4558"/>
    <lineage>
        <taxon>Eukaryota</taxon>
        <taxon>Viridiplantae</taxon>
        <taxon>Streptophyta</taxon>
        <taxon>Embryophyta</taxon>
        <taxon>Tracheophyta</taxon>
        <taxon>Spermatophyta</taxon>
        <taxon>Magnoliopsida</taxon>
        <taxon>Liliopsida</taxon>
        <taxon>Poales</taxon>
        <taxon>Poaceae</taxon>
        <taxon>PACMAD clade</taxon>
        <taxon>Panicoideae</taxon>
        <taxon>Andropogonodae</taxon>
        <taxon>Andropogoneae</taxon>
        <taxon>Sorghinae</taxon>
        <taxon>Sorghum</taxon>
    </lineage>
</organism>
<dbReference type="EMBL" id="CM000767">
    <property type="protein sequence ID" value="KXG24131.1"/>
    <property type="molecule type" value="Genomic_DNA"/>
</dbReference>
<dbReference type="eggNOG" id="ENOG502R3QY">
    <property type="taxonomic scope" value="Eukaryota"/>
</dbReference>
<gene>
    <name evidence="2" type="ORF">SORBI_3008G189000</name>
</gene>
<keyword evidence="3" id="KW-1185">Reference proteome</keyword>
<protein>
    <submittedName>
        <fullName evidence="2">Uncharacterized protein</fullName>
    </submittedName>
</protein>